<evidence type="ECO:0000256" key="3">
    <source>
        <dbReference type="ARBA" id="ARBA00022989"/>
    </source>
</evidence>
<dbReference type="EMBL" id="RCDA01000002">
    <property type="protein sequence ID" value="RLK48684.1"/>
    <property type="molecule type" value="Genomic_DNA"/>
</dbReference>
<dbReference type="AlphaFoldDB" id="A0A498BXY3"/>
<gene>
    <name evidence="7" type="ORF">DFR31_1795</name>
</gene>
<dbReference type="InterPro" id="IPR002810">
    <property type="entry name" value="NfeD-like_C"/>
</dbReference>
<dbReference type="PROSITE" id="PS51257">
    <property type="entry name" value="PROKAR_LIPOPROTEIN"/>
    <property type="match status" value="1"/>
</dbReference>
<evidence type="ECO:0000256" key="4">
    <source>
        <dbReference type="ARBA" id="ARBA00023136"/>
    </source>
</evidence>
<organism evidence="7 8">
    <name type="scientific">Alkalispirillum mobile</name>
    <dbReference type="NCBI Taxonomy" id="85925"/>
    <lineage>
        <taxon>Bacteria</taxon>
        <taxon>Pseudomonadati</taxon>
        <taxon>Pseudomonadota</taxon>
        <taxon>Gammaproteobacteria</taxon>
        <taxon>Chromatiales</taxon>
        <taxon>Ectothiorhodospiraceae</taxon>
        <taxon>Alkalispirillum</taxon>
    </lineage>
</organism>
<evidence type="ECO:0000256" key="2">
    <source>
        <dbReference type="ARBA" id="ARBA00022692"/>
    </source>
</evidence>
<evidence type="ECO:0000256" key="5">
    <source>
        <dbReference type="SAM" id="Phobius"/>
    </source>
</evidence>
<dbReference type="InterPro" id="IPR012340">
    <property type="entry name" value="NA-bd_OB-fold"/>
</dbReference>
<comment type="subcellular location">
    <subcellularLocation>
        <location evidence="1">Membrane</location>
        <topology evidence="1">Multi-pass membrane protein</topology>
    </subcellularLocation>
</comment>
<reference evidence="7 8" key="1">
    <citation type="submission" date="2018-10" db="EMBL/GenBank/DDBJ databases">
        <title>Genomic Encyclopedia of Type Strains, Phase IV (KMG-IV): sequencing the most valuable type-strain genomes for metagenomic binning, comparative biology and taxonomic classification.</title>
        <authorList>
            <person name="Goeker M."/>
        </authorList>
    </citation>
    <scope>NUCLEOTIDE SEQUENCE [LARGE SCALE GENOMIC DNA]</scope>
    <source>
        <strain evidence="7 8">DSM 12769</strain>
    </source>
</reference>
<keyword evidence="2 5" id="KW-0812">Transmembrane</keyword>
<dbReference type="RefSeq" id="WP_121442331.1">
    <property type="nucleotide sequence ID" value="NZ_RCDA01000002.1"/>
</dbReference>
<evidence type="ECO:0000313" key="8">
    <source>
        <dbReference type="Proteomes" id="UP000275461"/>
    </source>
</evidence>
<proteinExistence type="predicted"/>
<dbReference type="SUPFAM" id="SSF141322">
    <property type="entry name" value="NfeD domain-like"/>
    <property type="match status" value="1"/>
</dbReference>
<dbReference type="Gene3D" id="2.40.50.140">
    <property type="entry name" value="Nucleic acid-binding proteins"/>
    <property type="match status" value="1"/>
</dbReference>
<keyword evidence="8" id="KW-1185">Reference proteome</keyword>
<sequence>MSPLVRYTLLQLPGLLLIACLGWWAWSAGWVSGRTAGTLFLVWLVKDVLLYPLYRPALDHDAPYGGQALIGGTARVSTALAPVGRVHIRGESWRARSIDNAPIPRGAKVRIVDAEGLTLQVRPADADADRR</sequence>
<dbReference type="InterPro" id="IPR052165">
    <property type="entry name" value="Membrane_assoc_protease"/>
</dbReference>
<evidence type="ECO:0000259" key="6">
    <source>
        <dbReference type="Pfam" id="PF01957"/>
    </source>
</evidence>
<dbReference type="PANTHER" id="PTHR33507">
    <property type="entry name" value="INNER MEMBRANE PROTEIN YBBJ"/>
    <property type="match status" value="1"/>
</dbReference>
<dbReference type="OrthoDB" id="5796541at2"/>
<accession>A0A498BXY3</accession>
<dbReference type="Proteomes" id="UP000275461">
    <property type="component" value="Unassembled WGS sequence"/>
</dbReference>
<keyword evidence="4 5" id="KW-0472">Membrane</keyword>
<dbReference type="GO" id="GO:0016020">
    <property type="term" value="C:membrane"/>
    <property type="evidence" value="ECO:0007669"/>
    <property type="project" value="UniProtKB-SubCell"/>
</dbReference>
<evidence type="ECO:0000313" key="7">
    <source>
        <dbReference type="EMBL" id="RLK48684.1"/>
    </source>
</evidence>
<evidence type="ECO:0000256" key="1">
    <source>
        <dbReference type="ARBA" id="ARBA00004141"/>
    </source>
</evidence>
<dbReference type="Pfam" id="PF01957">
    <property type="entry name" value="NfeD"/>
    <property type="match status" value="1"/>
</dbReference>
<keyword evidence="3 5" id="KW-1133">Transmembrane helix</keyword>
<feature type="transmembrane region" description="Helical" evidence="5">
    <location>
        <begin position="7"/>
        <end position="26"/>
    </location>
</feature>
<comment type="caution">
    <text evidence="7">The sequence shown here is derived from an EMBL/GenBank/DDBJ whole genome shotgun (WGS) entry which is preliminary data.</text>
</comment>
<protein>
    <submittedName>
        <fullName evidence="7">NfeD-like partner-binding protein</fullName>
    </submittedName>
</protein>
<name>A0A498BXY3_9GAMM</name>
<feature type="domain" description="NfeD-like C-terminal" evidence="6">
    <location>
        <begin position="67"/>
        <end position="123"/>
    </location>
</feature>